<keyword evidence="3 5" id="KW-1133">Transmembrane helix</keyword>
<gene>
    <name evidence="7" type="primary">LOC114347733</name>
    <name evidence="8" type="synonym">LOC114347742</name>
</gene>
<dbReference type="Pfam" id="PF12698">
    <property type="entry name" value="ABC2_membrane_3"/>
    <property type="match status" value="1"/>
</dbReference>
<dbReference type="AlphaFoldDB" id="A0A6P7H6M1"/>
<evidence type="ECO:0000256" key="1">
    <source>
        <dbReference type="ARBA" id="ARBA00004141"/>
    </source>
</evidence>
<keyword evidence="4 5" id="KW-0472">Membrane</keyword>
<evidence type="ECO:0000256" key="2">
    <source>
        <dbReference type="ARBA" id="ARBA00022692"/>
    </source>
</evidence>
<protein>
    <submittedName>
        <fullName evidence="7 8">ATP-binding cassette sub-family A member 1-like</fullName>
    </submittedName>
</protein>
<organism evidence="7">
    <name type="scientific">Diabrotica virgifera virgifera</name>
    <name type="common">western corn rootworm</name>
    <dbReference type="NCBI Taxonomy" id="50390"/>
    <lineage>
        <taxon>Eukaryota</taxon>
        <taxon>Metazoa</taxon>
        <taxon>Ecdysozoa</taxon>
        <taxon>Arthropoda</taxon>
        <taxon>Hexapoda</taxon>
        <taxon>Insecta</taxon>
        <taxon>Pterygota</taxon>
        <taxon>Neoptera</taxon>
        <taxon>Endopterygota</taxon>
        <taxon>Coleoptera</taxon>
        <taxon>Polyphaga</taxon>
        <taxon>Cucujiformia</taxon>
        <taxon>Chrysomeloidea</taxon>
        <taxon>Chrysomelidae</taxon>
        <taxon>Galerucinae</taxon>
        <taxon>Diabroticina</taxon>
        <taxon>Diabroticites</taxon>
        <taxon>Diabrotica</taxon>
    </lineage>
</organism>
<accession>A0A6P7H6M1</accession>
<evidence type="ECO:0000313" key="8">
    <source>
        <dbReference type="RefSeq" id="XP_028154217.1"/>
    </source>
</evidence>
<feature type="transmembrane region" description="Helical" evidence="5">
    <location>
        <begin position="72"/>
        <end position="96"/>
    </location>
</feature>
<sequence length="119" mass="13763">MAFISSFYVIFLIRENVSKSKHLQFVSGVKVYIFWFVNIICDMFVYLLVCSVLLITIYCFQQDGFKTSGDMGRLFFLLLLFGWSFMPIYYVASLIFTVPSTGYTRMTLVGIFIGKLSFS</sequence>
<evidence type="ECO:0000313" key="7">
    <source>
        <dbReference type="RefSeq" id="XP_028154207.1"/>
    </source>
</evidence>
<evidence type="ECO:0000256" key="5">
    <source>
        <dbReference type="SAM" id="Phobius"/>
    </source>
</evidence>
<evidence type="ECO:0000256" key="3">
    <source>
        <dbReference type="ARBA" id="ARBA00022989"/>
    </source>
</evidence>
<feature type="domain" description="ABC-2 type transporter transmembrane" evidence="6">
    <location>
        <begin position="2"/>
        <end position="113"/>
    </location>
</feature>
<dbReference type="InterPro" id="IPR013525">
    <property type="entry name" value="ABC2_TM"/>
</dbReference>
<proteinExistence type="predicted"/>
<keyword evidence="2 5" id="KW-0812">Transmembrane</keyword>
<evidence type="ECO:0000256" key="4">
    <source>
        <dbReference type="ARBA" id="ARBA00023136"/>
    </source>
</evidence>
<feature type="transmembrane region" description="Helical" evidence="5">
    <location>
        <begin position="32"/>
        <end position="60"/>
    </location>
</feature>
<comment type="subcellular location">
    <subcellularLocation>
        <location evidence="1">Membrane</location>
        <topology evidence="1">Multi-pass membrane protein</topology>
    </subcellularLocation>
</comment>
<evidence type="ECO:0000259" key="6">
    <source>
        <dbReference type="Pfam" id="PF12698"/>
    </source>
</evidence>
<dbReference type="RefSeq" id="XP_028154217.1">
    <property type="nucleotide sequence ID" value="XM_028298416.1"/>
</dbReference>
<dbReference type="GO" id="GO:0140359">
    <property type="term" value="F:ABC-type transporter activity"/>
    <property type="evidence" value="ECO:0007669"/>
    <property type="project" value="InterPro"/>
</dbReference>
<name>A0A6P7H6M1_DIAVI</name>
<reference evidence="7 8" key="1">
    <citation type="submission" date="2025-04" db="UniProtKB">
        <authorList>
            <consortium name="RefSeq"/>
        </authorList>
    </citation>
    <scope>IDENTIFICATION</scope>
    <source>
        <tissue evidence="7 8">Whole insect</tissue>
    </source>
</reference>
<dbReference type="RefSeq" id="XP_028154207.1">
    <property type="nucleotide sequence ID" value="XM_028298406.1"/>
</dbReference>
<dbReference type="GO" id="GO:0016020">
    <property type="term" value="C:membrane"/>
    <property type="evidence" value="ECO:0007669"/>
    <property type="project" value="UniProtKB-SubCell"/>
</dbReference>